<dbReference type="EMBL" id="JSZA02000052">
    <property type="protein sequence ID" value="KHD09207.1"/>
    <property type="molecule type" value="Genomic_DNA"/>
</dbReference>
<comment type="caution">
    <text evidence="2">The sequence shown here is derived from an EMBL/GenBank/DDBJ whole genome shotgun (WGS) entry which is preliminary data.</text>
</comment>
<evidence type="ECO:0000313" key="3">
    <source>
        <dbReference type="Proteomes" id="UP000030428"/>
    </source>
</evidence>
<dbReference type="GO" id="GO:0005886">
    <property type="term" value="C:plasma membrane"/>
    <property type="evidence" value="ECO:0007669"/>
    <property type="project" value="TreeGrafter"/>
</dbReference>
<protein>
    <recommendedName>
        <fullName evidence="4">Acriflavin resistance protein</fullName>
    </recommendedName>
</protein>
<dbReference type="AlphaFoldDB" id="A0A0A6PFW5"/>
<dbReference type="PANTHER" id="PTHR32063:SF16">
    <property type="entry name" value="CATION EFFLUX SYSTEM (ACRB_ACRD_ACRF FAMILY)"/>
    <property type="match status" value="1"/>
</dbReference>
<dbReference type="Gene3D" id="1.20.1640.10">
    <property type="entry name" value="Multidrug efflux transporter AcrB transmembrane domain"/>
    <property type="match status" value="1"/>
</dbReference>
<name>A0A0A6PFW5_9GAMM</name>
<proteinExistence type="predicted"/>
<dbReference type="PANTHER" id="PTHR32063">
    <property type="match status" value="1"/>
</dbReference>
<evidence type="ECO:0000256" key="1">
    <source>
        <dbReference type="SAM" id="Phobius"/>
    </source>
</evidence>
<dbReference type="InterPro" id="IPR001036">
    <property type="entry name" value="Acrflvin-R"/>
</dbReference>
<reference evidence="2 3" key="1">
    <citation type="journal article" date="2016" name="Front. Microbiol.">
        <title>Single-Cell (Meta-)Genomics of a Dimorphic Candidatus Thiomargarita nelsonii Reveals Genomic Plasticity.</title>
        <authorList>
            <person name="Flood B.E."/>
            <person name="Fliss P."/>
            <person name="Jones D.S."/>
            <person name="Dick G.J."/>
            <person name="Jain S."/>
            <person name="Kaster A.K."/>
            <person name="Winkel M."/>
            <person name="Mussmann M."/>
            <person name="Bailey J."/>
        </authorList>
    </citation>
    <scope>NUCLEOTIDE SEQUENCE [LARGE SCALE GENOMIC DNA]</scope>
    <source>
        <strain evidence="2">Hydrate Ridge</strain>
    </source>
</reference>
<accession>A0A0A6PFW5</accession>
<dbReference type="Pfam" id="PF00873">
    <property type="entry name" value="ACR_tran"/>
    <property type="match status" value="1"/>
</dbReference>
<dbReference type="Gene3D" id="3.30.70.1430">
    <property type="entry name" value="Multidrug efflux transporter AcrB pore domain"/>
    <property type="match status" value="1"/>
</dbReference>
<feature type="transmembrane region" description="Helical" evidence="1">
    <location>
        <begin position="48"/>
        <end position="66"/>
    </location>
</feature>
<dbReference type="SUPFAM" id="SSF82693">
    <property type="entry name" value="Multidrug efflux transporter AcrB pore domain, PN1, PN2, PC1 and PC2 subdomains"/>
    <property type="match status" value="1"/>
</dbReference>
<organism evidence="2 3">
    <name type="scientific">Candidatus Thiomargarita nelsonii</name>
    <dbReference type="NCBI Taxonomy" id="1003181"/>
    <lineage>
        <taxon>Bacteria</taxon>
        <taxon>Pseudomonadati</taxon>
        <taxon>Pseudomonadota</taxon>
        <taxon>Gammaproteobacteria</taxon>
        <taxon>Thiotrichales</taxon>
        <taxon>Thiotrichaceae</taxon>
        <taxon>Thiomargarita</taxon>
    </lineage>
</organism>
<evidence type="ECO:0008006" key="4">
    <source>
        <dbReference type="Google" id="ProtNLM"/>
    </source>
</evidence>
<evidence type="ECO:0000313" key="2">
    <source>
        <dbReference type="EMBL" id="KHD09207.1"/>
    </source>
</evidence>
<keyword evidence="1" id="KW-0472">Membrane</keyword>
<keyword evidence="3" id="KW-1185">Reference proteome</keyword>
<keyword evidence="1" id="KW-1133">Transmembrane helix</keyword>
<keyword evidence="1" id="KW-0812">Transmembrane</keyword>
<sequence length="115" mass="12771">MVRSCYCLEKIFLHPKSIERSLDKISSCQKTRFNIAAWLAQQFIESRIVPILIIGLLLFGLLGLFLTPREENPQIIVPAAEVIVTLPGAPPLEVEHLLLTPLEGRLSAIDGVKQA</sequence>
<dbReference type="GO" id="GO:0042910">
    <property type="term" value="F:xenobiotic transmembrane transporter activity"/>
    <property type="evidence" value="ECO:0007669"/>
    <property type="project" value="TreeGrafter"/>
</dbReference>
<dbReference type="Proteomes" id="UP000030428">
    <property type="component" value="Unassembled WGS sequence"/>
</dbReference>
<gene>
    <name evidence="2" type="ORF">PN36_14945</name>
</gene>